<organism evidence="1 2">
    <name type="scientific">Panagrolaimus sp. ES5</name>
    <dbReference type="NCBI Taxonomy" id="591445"/>
    <lineage>
        <taxon>Eukaryota</taxon>
        <taxon>Metazoa</taxon>
        <taxon>Ecdysozoa</taxon>
        <taxon>Nematoda</taxon>
        <taxon>Chromadorea</taxon>
        <taxon>Rhabditida</taxon>
        <taxon>Tylenchina</taxon>
        <taxon>Panagrolaimomorpha</taxon>
        <taxon>Panagrolaimoidea</taxon>
        <taxon>Panagrolaimidae</taxon>
        <taxon>Panagrolaimus</taxon>
    </lineage>
</organism>
<evidence type="ECO:0000313" key="2">
    <source>
        <dbReference type="WBParaSite" id="ES5_v2.g9006.t1"/>
    </source>
</evidence>
<evidence type="ECO:0000313" key="1">
    <source>
        <dbReference type="Proteomes" id="UP000887579"/>
    </source>
</evidence>
<name>A0AC34GW13_9BILA</name>
<reference evidence="2" key="1">
    <citation type="submission" date="2022-11" db="UniProtKB">
        <authorList>
            <consortium name="WormBaseParasite"/>
        </authorList>
    </citation>
    <scope>IDENTIFICATION</scope>
</reference>
<dbReference type="WBParaSite" id="ES5_v2.g9006.t1">
    <property type="protein sequence ID" value="ES5_v2.g9006.t1"/>
    <property type="gene ID" value="ES5_v2.g9006"/>
</dbReference>
<accession>A0AC34GW13</accession>
<protein>
    <submittedName>
        <fullName evidence="2">G-protein coupled receptors family 1 profile domain-containing protein</fullName>
    </submittedName>
</protein>
<sequence length="464" mass="52435">MTASSDTVSIIGGLYITIGVIGFLCNGATVFMIIMKRVFRLSAYTIMANVALADAIMMIVAGIACGMGILWSDSNCNIIDENGISMDNISSNNMTSTTYAFLSLSYKTGTNCSFLSFCLAFFEIAAWTAGVVSYAYLGLNRCVAICFYGTKAKTFNRVTVALIASVSTWIIGIAAACVGTFPAPLVGNRTEMWSVSFLSTEGKRPAIFVILLLLINLISVIMQWVCSSLVLLKIRQVKQKISKNKLNQNSANRFRKQARLTFQFFYPSLLCTISSMLYFAKPYIKDMLADSHFIALHLIWLCNHTCNPFIYAYFNERMRLTYKEMLTCAHLRYAIRKRRKQATFTHGGSRFTLSRRSNNGRSNRMSVRSAKSQRNGNFVRNSLQMQSRDFEQLCEFMMRVNPLYDSSEGWRESTDDEEWESDREPPLETKSEAIDGHRESRSIVMNLGRQTVEQWARFAKKASI</sequence>
<proteinExistence type="predicted"/>
<dbReference type="Proteomes" id="UP000887579">
    <property type="component" value="Unplaced"/>
</dbReference>